<dbReference type="PROSITE" id="PS50003">
    <property type="entry name" value="PH_DOMAIN"/>
    <property type="match status" value="1"/>
</dbReference>
<dbReference type="Gene3D" id="2.30.29.30">
    <property type="entry name" value="Pleckstrin-homology domain (PH domain)/Phosphotyrosine-binding domain (PTB)"/>
    <property type="match status" value="1"/>
</dbReference>
<gene>
    <name evidence="6" type="ORF">INT44_007460</name>
</gene>
<protein>
    <submittedName>
        <fullName evidence="6">Uncharacterized protein</fullName>
    </submittedName>
</protein>
<feature type="compositionally biased region" description="Pro residues" evidence="2">
    <location>
        <begin position="393"/>
        <end position="402"/>
    </location>
</feature>
<feature type="compositionally biased region" description="Basic and acidic residues" evidence="2">
    <location>
        <begin position="298"/>
        <end position="310"/>
    </location>
</feature>
<dbReference type="PROSITE" id="PS50004">
    <property type="entry name" value="C2"/>
    <property type="match status" value="1"/>
</dbReference>
<feature type="domain" description="PH" evidence="3">
    <location>
        <begin position="423"/>
        <end position="521"/>
    </location>
</feature>
<dbReference type="GO" id="GO:0005096">
    <property type="term" value="F:GTPase activator activity"/>
    <property type="evidence" value="ECO:0007669"/>
    <property type="project" value="UniProtKB-KW"/>
</dbReference>
<feature type="region of interest" description="Disordered" evidence="2">
    <location>
        <begin position="35"/>
        <end position="64"/>
    </location>
</feature>
<dbReference type="InterPro" id="IPR000008">
    <property type="entry name" value="C2_dom"/>
</dbReference>
<dbReference type="CDD" id="cd00821">
    <property type="entry name" value="PH"/>
    <property type="match status" value="2"/>
</dbReference>
<feature type="domain" description="Ras-GAP" evidence="5">
    <location>
        <begin position="944"/>
        <end position="1143"/>
    </location>
</feature>
<dbReference type="InterPro" id="IPR001849">
    <property type="entry name" value="PH_domain"/>
</dbReference>
<dbReference type="OrthoDB" id="775356at2759"/>
<dbReference type="SMART" id="SM00233">
    <property type="entry name" value="PH"/>
    <property type="match status" value="2"/>
</dbReference>
<evidence type="ECO:0000256" key="2">
    <source>
        <dbReference type="SAM" id="MobiDB-lite"/>
    </source>
</evidence>
<dbReference type="SUPFAM" id="SSF103657">
    <property type="entry name" value="BAR/IMD domain-like"/>
    <property type="match status" value="1"/>
</dbReference>
<evidence type="ECO:0000259" key="4">
    <source>
        <dbReference type="PROSITE" id="PS50004"/>
    </source>
</evidence>
<dbReference type="PROSITE" id="PS50018">
    <property type="entry name" value="RAS_GTPASE_ACTIV_2"/>
    <property type="match status" value="1"/>
</dbReference>
<dbReference type="Gene3D" id="2.60.40.150">
    <property type="entry name" value="C2 domain"/>
    <property type="match status" value="1"/>
</dbReference>
<accession>A0A8H7U924</accession>
<dbReference type="InterPro" id="IPR027267">
    <property type="entry name" value="AH/BAR_dom_sf"/>
</dbReference>
<feature type="compositionally biased region" description="Polar residues" evidence="2">
    <location>
        <begin position="311"/>
        <end position="320"/>
    </location>
</feature>
<dbReference type="Pfam" id="PF00168">
    <property type="entry name" value="C2"/>
    <property type="match status" value="1"/>
</dbReference>
<dbReference type="Proteomes" id="UP000612746">
    <property type="component" value="Unassembled WGS sequence"/>
</dbReference>
<dbReference type="Pfam" id="PF00616">
    <property type="entry name" value="RasGAP"/>
    <property type="match status" value="1"/>
</dbReference>
<keyword evidence="1" id="KW-0343">GTPase activation</keyword>
<dbReference type="InterPro" id="IPR008936">
    <property type="entry name" value="Rho_GTPase_activation_prot"/>
</dbReference>
<name>A0A8H7U924_9FUNG</name>
<dbReference type="InterPro" id="IPR039360">
    <property type="entry name" value="Ras_GTPase"/>
</dbReference>
<dbReference type="Pfam" id="PF00169">
    <property type="entry name" value="PH"/>
    <property type="match status" value="1"/>
</dbReference>
<dbReference type="PANTHER" id="PTHR10194">
    <property type="entry name" value="RAS GTPASE-ACTIVATING PROTEINS"/>
    <property type="match status" value="1"/>
</dbReference>
<dbReference type="InterPro" id="IPR011993">
    <property type="entry name" value="PH-like_dom_sf"/>
</dbReference>
<dbReference type="PANTHER" id="PTHR10194:SF60">
    <property type="entry name" value="RAS GTPASE-ACTIVATING PROTEIN RASKOL"/>
    <property type="match status" value="1"/>
</dbReference>
<dbReference type="EMBL" id="JAEPRA010000013">
    <property type="protein sequence ID" value="KAG2176796.1"/>
    <property type="molecule type" value="Genomic_DNA"/>
</dbReference>
<reference evidence="6" key="1">
    <citation type="submission" date="2020-12" db="EMBL/GenBank/DDBJ databases">
        <title>Metabolic potential, ecology and presence of endohyphal bacteria is reflected in genomic diversity of Mucoromycotina.</title>
        <authorList>
            <person name="Muszewska A."/>
            <person name="Okrasinska A."/>
            <person name="Steczkiewicz K."/>
            <person name="Drgas O."/>
            <person name="Orlowska M."/>
            <person name="Perlinska-Lenart U."/>
            <person name="Aleksandrzak-Piekarczyk T."/>
            <person name="Szatraj K."/>
            <person name="Zielenkiewicz U."/>
            <person name="Pilsyk S."/>
            <person name="Malc E."/>
            <person name="Mieczkowski P."/>
            <person name="Kruszewska J.S."/>
            <person name="Biernat P."/>
            <person name="Pawlowska J."/>
        </authorList>
    </citation>
    <scope>NUCLEOTIDE SEQUENCE</scope>
    <source>
        <strain evidence="6">WA0000051536</strain>
    </source>
</reference>
<feature type="compositionally biased region" description="Polar residues" evidence="2">
    <location>
        <begin position="1293"/>
        <end position="1318"/>
    </location>
</feature>
<feature type="domain" description="C2" evidence="4">
    <location>
        <begin position="755"/>
        <end position="875"/>
    </location>
</feature>
<comment type="caution">
    <text evidence="6">The sequence shown here is derived from an EMBL/GenBank/DDBJ whole genome shotgun (WGS) entry which is preliminary data.</text>
</comment>
<organism evidence="6 7">
    <name type="scientific">Umbelopsis vinacea</name>
    <dbReference type="NCBI Taxonomy" id="44442"/>
    <lineage>
        <taxon>Eukaryota</taxon>
        <taxon>Fungi</taxon>
        <taxon>Fungi incertae sedis</taxon>
        <taxon>Mucoromycota</taxon>
        <taxon>Mucoromycotina</taxon>
        <taxon>Umbelopsidomycetes</taxon>
        <taxon>Umbelopsidales</taxon>
        <taxon>Umbelopsidaceae</taxon>
        <taxon>Umbelopsis</taxon>
    </lineage>
</organism>
<feature type="region of interest" description="Disordered" evidence="2">
    <location>
        <begin position="1272"/>
        <end position="1325"/>
    </location>
</feature>
<dbReference type="InterPro" id="IPR035892">
    <property type="entry name" value="C2_domain_sf"/>
</dbReference>
<feature type="region of interest" description="Disordered" evidence="2">
    <location>
        <begin position="380"/>
        <end position="403"/>
    </location>
</feature>
<evidence type="ECO:0000259" key="5">
    <source>
        <dbReference type="PROSITE" id="PS50018"/>
    </source>
</evidence>
<dbReference type="SUPFAM" id="SSF49562">
    <property type="entry name" value="C2 domain (Calcium/lipid-binding domain, CaLB)"/>
    <property type="match status" value="1"/>
</dbReference>
<feature type="compositionally biased region" description="Polar residues" evidence="2">
    <location>
        <begin position="44"/>
        <end position="64"/>
    </location>
</feature>
<evidence type="ECO:0000259" key="3">
    <source>
        <dbReference type="PROSITE" id="PS50003"/>
    </source>
</evidence>
<feature type="region of interest" description="Disordered" evidence="2">
    <location>
        <begin position="298"/>
        <end position="320"/>
    </location>
</feature>
<evidence type="ECO:0000313" key="6">
    <source>
        <dbReference type="EMBL" id="KAG2176796.1"/>
    </source>
</evidence>
<dbReference type="SUPFAM" id="SSF50729">
    <property type="entry name" value="PH domain-like"/>
    <property type="match status" value="2"/>
</dbReference>
<dbReference type="SMART" id="SM00239">
    <property type="entry name" value="C2"/>
    <property type="match status" value="1"/>
</dbReference>
<proteinExistence type="predicted"/>
<sequence>MYTLHQPQPVQLPPNTYAGRDFLYSRSNHVNDKYPPPFFEEHSLNQTSQNKNLTHSRSLSSLPESNHPELKLIAVDELYNDSTAFREYIADHESSIAKSGVFTDALAEVFEAGKLFEKSVQILALAISDLITDKYFELEEKSEALLSNVANLMETFEERQNSVTETLTRFLEDLQNKKKKSEEILKKLAPSVTASRTEYEASLDHYESVNSNRTDIASMKTYQEDALAVFSSKEKLCKISFEYSWELTRTVRSLKHDERYDILKVIQLVHNFQRGPSSFLEDMLQSFGELGFHHYRQDNNHSGEFPEHSRANQPLDSSANTNLQLDVSMDEEFEMQEKRLHKSLSTYYEELRALCLEKIYGRSCKGYHYQHADAATHQTTHYTDRSYGSVSSSPPPVTPRSPQPNHVYARNEHPPMDMAMINRTSIRGFLYKKSVKNDVSIWRRRYFYLMTPEGWLMQYEDDQDDTVISEIRFSTVSIIPLLEDREKVICITSADGKEVLLHTDYDNELYDWMQALTMWQNIRPQDTRSSMMPMGQTNGSRYKTKAMSMNRKTSFSTISSAPYSGHHFNSTISDNSGILTIDMGYLGSNKNGAKNIFTTAKGRQKPTDFHPFSLSSLSIDATDAMASMVTSRKSFCHGPGIDGDVIKHGNVYLREVRKDKTFSIKNSYWRKLHCWFKSNSRFELLDGPECRQVDSVMIQHLNRNQIYLVSDSVFSTFHCFAIRTSPIRAIYLAVENAEELGSWVTLLKIFAQPNVSGCINGADADADSFLYRLERTLYLRVYEGKNISGGSRESSSELYCELSVEDEVLAITGMQKKTSSPGWKEDFSLSNLPEIAQGLTVTLVSKSKYGKDSRIGKVTLSVEQLQQDKLMGEWYRIQKEHKQGAFATLAGLSVHHSDSIGSLRIGTLLEERIILPICSYKPLIDLLANFDNHITIDLARKAPDLESFVSNALNIYEAIGLSIPWIKSLIDYEVSCISADDANTLFRGNSLLTKAIDLYMRMIGRTFLEQTIGDTIRALIDSKAHIEVDPTRTPKGANISENWKQLFLYVRSLWRGIELGKCKCPLELRSIFSHLRSAIVKKFILDDEEESNRQTIRYNCWIYILETDMPGYSVTKDIWINQPDVKTTRSLTLLAKCLMSLANLVDPSLKEPWMSFLHQFIMENTKSLMEFINFVSVQPGEGDDLLDDSRDYIENAYSKITDQFEFEKLPRTTLEDIPIPPNNIDLPKELSKMSSMITAWNNQNVGDRLASISKLCATLDNRGARYRKGAMYSADESSTHSKQSSLSHKGESTMFSCNYSDTEQSTEQLEVGSVTISSPMPEKLR</sequence>
<evidence type="ECO:0000313" key="7">
    <source>
        <dbReference type="Proteomes" id="UP000612746"/>
    </source>
</evidence>
<dbReference type="InterPro" id="IPR001936">
    <property type="entry name" value="RasGAP_dom"/>
</dbReference>
<evidence type="ECO:0000256" key="1">
    <source>
        <dbReference type="ARBA" id="ARBA00022468"/>
    </source>
</evidence>
<dbReference type="SMART" id="SM00323">
    <property type="entry name" value="RasGAP"/>
    <property type="match status" value="1"/>
</dbReference>
<dbReference type="SUPFAM" id="SSF48350">
    <property type="entry name" value="GTPase activation domain, GAP"/>
    <property type="match status" value="1"/>
</dbReference>
<keyword evidence="7" id="KW-1185">Reference proteome</keyword>
<dbReference type="CDD" id="cd00030">
    <property type="entry name" value="C2"/>
    <property type="match status" value="1"/>
</dbReference>
<dbReference type="Gene3D" id="1.10.506.10">
    <property type="entry name" value="GTPase Activation - p120gap, domain 1"/>
    <property type="match status" value="2"/>
</dbReference>